<dbReference type="PROSITE" id="PS50878">
    <property type="entry name" value="RT_POL"/>
    <property type="match status" value="1"/>
</dbReference>
<organism evidence="2">
    <name type="scientific">Aedes aegypti</name>
    <name type="common">Yellowfever mosquito</name>
    <name type="synonym">Culex aegypti</name>
    <dbReference type="NCBI Taxonomy" id="7159"/>
    <lineage>
        <taxon>Eukaryota</taxon>
        <taxon>Metazoa</taxon>
        <taxon>Ecdysozoa</taxon>
        <taxon>Arthropoda</taxon>
        <taxon>Hexapoda</taxon>
        <taxon>Insecta</taxon>
        <taxon>Pterygota</taxon>
        <taxon>Neoptera</taxon>
        <taxon>Endopterygota</taxon>
        <taxon>Diptera</taxon>
        <taxon>Nematocera</taxon>
        <taxon>Culicoidea</taxon>
        <taxon>Culicidae</taxon>
        <taxon>Culicinae</taxon>
        <taxon>Aedini</taxon>
        <taxon>Aedes</taxon>
        <taxon>Stegomyia</taxon>
    </lineage>
</organism>
<dbReference type="PANTHER" id="PTHR31635">
    <property type="entry name" value="REVERSE TRANSCRIPTASE DOMAIN-CONTAINING PROTEIN-RELATED"/>
    <property type="match status" value="1"/>
</dbReference>
<dbReference type="SUPFAM" id="SSF56672">
    <property type="entry name" value="DNA/RNA polymerases"/>
    <property type="match status" value="1"/>
</dbReference>
<dbReference type="EMBL" id="GDUN01001015">
    <property type="protein sequence ID" value="JAN94904.1"/>
    <property type="molecule type" value="mRNA"/>
</dbReference>
<dbReference type="InterPro" id="IPR043502">
    <property type="entry name" value="DNA/RNA_pol_sf"/>
</dbReference>
<feature type="non-terminal residue" evidence="2">
    <location>
        <position position="1"/>
    </location>
</feature>
<accession>A0A0P6IT24</accession>
<reference evidence="2" key="1">
    <citation type="journal article" date="2016" name="PLoS ONE">
        <title>A Deep Insight into the Sialome of Male and Female Aedes aegypti Mosquitoes.</title>
        <authorList>
            <person name="Ribeiro J.M."/>
            <person name="Martin-Martin I."/>
            <person name="Arca B."/>
            <person name="Calvo E."/>
        </authorList>
    </citation>
    <scope>NUCLEOTIDE SEQUENCE</scope>
    <source>
        <strain evidence="2">Liverpool</strain>
        <tissue evidence="2">Salivary glands</tissue>
    </source>
</reference>
<dbReference type="InterPro" id="IPR000477">
    <property type="entry name" value="RT_dom"/>
</dbReference>
<feature type="domain" description="Reverse transcriptase" evidence="1">
    <location>
        <begin position="1"/>
        <end position="171"/>
    </location>
</feature>
<dbReference type="CDD" id="cd01650">
    <property type="entry name" value="RT_nLTR_like"/>
    <property type="match status" value="1"/>
</dbReference>
<protein>
    <recommendedName>
        <fullName evidence="1">Reverse transcriptase domain-containing protein</fullName>
    </recommendedName>
</protein>
<name>A0A0P6IT24_AEDAE</name>
<evidence type="ECO:0000313" key="2">
    <source>
        <dbReference type="EMBL" id="JAN94904.1"/>
    </source>
</evidence>
<proteinExistence type="evidence at transcript level"/>
<evidence type="ECO:0000259" key="1">
    <source>
        <dbReference type="PROSITE" id="PS50878"/>
    </source>
</evidence>
<dbReference type="PANTHER" id="PTHR31635:SF196">
    <property type="entry name" value="REVERSE TRANSCRIPTASE DOMAIN-CONTAINING PROTEIN-RELATED"/>
    <property type="match status" value="1"/>
</dbReference>
<dbReference type="AlphaFoldDB" id="A0A0P6IT24"/>
<dbReference type="Pfam" id="PF00078">
    <property type="entry name" value="RVT_1"/>
    <property type="match status" value="1"/>
</dbReference>
<dbReference type="GO" id="GO:0071897">
    <property type="term" value="P:DNA biosynthetic process"/>
    <property type="evidence" value="ECO:0007669"/>
    <property type="project" value="UniProtKB-ARBA"/>
</dbReference>
<sequence length="511" mass="60261">KGCLVSIDLNKAFDRVDHEYLWKVLEKFGFPQTIVQCIRNVYSIAVSRVQINGFLTNEIKINSSVRQGCPLSMILFVLYIEPLIRRVSESITGFLVYDKFLKVIVFADDFNIIIRNDDEFDQLLSIFDEYAILAKIRINLSKSEYMRFNQVRMGPQKIREVDSLKILGITFCRSWYLTVNTNYNRVINNIKHSLSRHYIRNLNLYQKCWILNIFILSKVWYLAQIFPPLNKHIAQLKSICGKFLWNGFIFKIERNQMYLDYMKGGLNLIDPEAKIKALFLRNILYNPDGGDTTVEEKYLLEMREAQTQRLTKNAREWIQEGKMLKERFNYNSTRHLYNYFVSLKNCTPKVEQNININWAGIWENINMRFISTDIRSMVFCFVNDIITNGKKLSAYNIRSSQGNCRRCGIADSNFHRLKECPKAKIIWEWCSSIVQTRYKISVVDLEDLLPFSICKSSQQQKAALWLTMKVISFNLTFSEPSLFVFKKEIREERWNNRKFFASEFGSNLNIC</sequence>